<evidence type="ECO:0000256" key="5">
    <source>
        <dbReference type="ARBA" id="ARBA00022989"/>
    </source>
</evidence>
<evidence type="ECO:0000256" key="3">
    <source>
        <dbReference type="ARBA" id="ARBA00022475"/>
    </source>
</evidence>
<dbReference type="Proteomes" id="UP000198571">
    <property type="component" value="Unassembled WGS sequence"/>
</dbReference>
<dbReference type="RefSeq" id="WP_093054101.1">
    <property type="nucleotide sequence ID" value="NZ_FOGT01000014.1"/>
</dbReference>
<sequence>MSMYWEVFLAFFIPGIVGYGGGPATIPLIEHEVVTRYGWMSIEEFGELLAIGNALPGPIATKMAGIIGYEVAGIAGSIIALFATVAPSLMVMIFLLKVIEKYKDSPKVKKVSAIVKPSVFVLMALLAGQFVENAYASIGWQHASFLLAGSFVLLERVKMHPAFVIGLSLLYGALFLR</sequence>
<gene>
    <name evidence="8" type="ORF">SAMN05518684_1149</name>
</gene>
<dbReference type="EMBL" id="FOGT01000014">
    <property type="protein sequence ID" value="SES27988.1"/>
    <property type="molecule type" value="Genomic_DNA"/>
</dbReference>
<feature type="transmembrane region" description="Helical" evidence="7">
    <location>
        <begin position="71"/>
        <end position="96"/>
    </location>
</feature>
<evidence type="ECO:0000313" key="9">
    <source>
        <dbReference type="Proteomes" id="UP000198571"/>
    </source>
</evidence>
<organism evidence="8 9">
    <name type="scientific">Salipaludibacillus aurantiacus</name>
    <dbReference type="NCBI Taxonomy" id="1601833"/>
    <lineage>
        <taxon>Bacteria</taxon>
        <taxon>Bacillati</taxon>
        <taxon>Bacillota</taxon>
        <taxon>Bacilli</taxon>
        <taxon>Bacillales</taxon>
        <taxon>Bacillaceae</taxon>
    </lineage>
</organism>
<keyword evidence="5 7" id="KW-1133">Transmembrane helix</keyword>
<comment type="similarity">
    <text evidence="2">Belongs to the chromate ion transporter (CHR) (TC 2.A.51) family.</text>
</comment>
<evidence type="ECO:0000256" key="1">
    <source>
        <dbReference type="ARBA" id="ARBA00004651"/>
    </source>
</evidence>
<comment type="subcellular location">
    <subcellularLocation>
        <location evidence="1">Cell membrane</location>
        <topology evidence="1">Multi-pass membrane protein</topology>
    </subcellularLocation>
</comment>
<dbReference type="OrthoDB" id="9027281at2"/>
<dbReference type="GO" id="GO:0015109">
    <property type="term" value="F:chromate transmembrane transporter activity"/>
    <property type="evidence" value="ECO:0007669"/>
    <property type="project" value="InterPro"/>
</dbReference>
<evidence type="ECO:0000313" key="8">
    <source>
        <dbReference type="EMBL" id="SES27988.1"/>
    </source>
</evidence>
<feature type="transmembrane region" description="Helical" evidence="7">
    <location>
        <begin position="7"/>
        <end position="29"/>
    </location>
</feature>
<dbReference type="PANTHER" id="PTHR43663">
    <property type="entry name" value="CHROMATE TRANSPORT PROTEIN-RELATED"/>
    <property type="match status" value="1"/>
</dbReference>
<evidence type="ECO:0000256" key="6">
    <source>
        <dbReference type="ARBA" id="ARBA00023136"/>
    </source>
</evidence>
<proteinExistence type="inferred from homology"/>
<dbReference type="InterPro" id="IPR052518">
    <property type="entry name" value="CHR_Transporter"/>
</dbReference>
<protein>
    <submittedName>
        <fullName evidence="8">Chromate transporter</fullName>
    </submittedName>
</protein>
<feature type="transmembrane region" description="Helical" evidence="7">
    <location>
        <begin position="158"/>
        <end position="176"/>
    </location>
</feature>
<dbReference type="PANTHER" id="PTHR43663:SF1">
    <property type="entry name" value="CHROMATE TRANSPORTER"/>
    <property type="match status" value="1"/>
</dbReference>
<dbReference type="GO" id="GO:0005886">
    <property type="term" value="C:plasma membrane"/>
    <property type="evidence" value="ECO:0007669"/>
    <property type="project" value="UniProtKB-SubCell"/>
</dbReference>
<reference evidence="9" key="1">
    <citation type="submission" date="2016-10" db="EMBL/GenBank/DDBJ databases">
        <authorList>
            <person name="Varghese N."/>
            <person name="Submissions S."/>
        </authorList>
    </citation>
    <scope>NUCLEOTIDE SEQUENCE [LARGE SCALE GENOMIC DNA]</scope>
    <source>
        <strain evidence="9">S9</strain>
    </source>
</reference>
<dbReference type="AlphaFoldDB" id="A0A1H9W2B1"/>
<dbReference type="Pfam" id="PF02417">
    <property type="entry name" value="Chromate_transp"/>
    <property type="match status" value="1"/>
</dbReference>
<evidence type="ECO:0000256" key="4">
    <source>
        <dbReference type="ARBA" id="ARBA00022692"/>
    </source>
</evidence>
<evidence type="ECO:0000256" key="2">
    <source>
        <dbReference type="ARBA" id="ARBA00005262"/>
    </source>
</evidence>
<name>A0A1H9W2B1_9BACI</name>
<keyword evidence="9" id="KW-1185">Reference proteome</keyword>
<keyword evidence="6 7" id="KW-0472">Membrane</keyword>
<dbReference type="STRING" id="1601833.SAMN05518684_1149"/>
<evidence type="ECO:0000256" key="7">
    <source>
        <dbReference type="SAM" id="Phobius"/>
    </source>
</evidence>
<feature type="transmembrane region" description="Helical" evidence="7">
    <location>
        <begin position="117"/>
        <end position="138"/>
    </location>
</feature>
<keyword evidence="4 7" id="KW-0812">Transmembrane</keyword>
<dbReference type="InterPro" id="IPR003370">
    <property type="entry name" value="Chromate_transpt"/>
</dbReference>
<keyword evidence="3" id="KW-1003">Cell membrane</keyword>
<accession>A0A1H9W2B1</accession>